<dbReference type="InterPro" id="IPR036770">
    <property type="entry name" value="Ankyrin_rpt-contain_sf"/>
</dbReference>
<name>A0A067RHA5_ZOONE</name>
<dbReference type="EMBL" id="KK852636">
    <property type="protein sequence ID" value="KDR19717.1"/>
    <property type="molecule type" value="Genomic_DNA"/>
</dbReference>
<keyword evidence="8" id="KW-1185">Reference proteome</keyword>
<dbReference type="InterPro" id="IPR001660">
    <property type="entry name" value="SAM"/>
</dbReference>
<dbReference type="SUPFAM" id="SSF48403">
    <property type="entry name" value="Ankyrin repeat"/>
    <property type="match status" value="1"/>
</dbReference>
<keyword evidence="5" id="KW-0812">Transmembrane</keyword>
<feature type="repeat" description="ANK" evidence="3">
    <location>
        <begin position="151"/>
        <end position="183"/>
    </location>
</feature>
<organism evidence="7 8">
    <name type="scientific">Zootermopsis nevadensis</name>
    <name type="common">Dampwood termite</name>
    <dbReference type="NCBI Taxonomy" id="136037"/>
    <lineage>
        <taxon>Eukaryota</taxon>
        <taxon>Metazoa</taxon>
        <taxon>Ecdysozoa</taxon>
        <taxon>Arthropoda</taxon>
        <taxon>Hexapoda</taxon>
        <taxon>Insecta</taxon>
        <taxon>Pterygota</taxon>
        <taxon>Neoptera</taxon>
        <taxon>Polyneoptera</taxon>
        <taxon>Dictyoptera</taxon>
        <taxon>Blattodea</taxon>
        <taxon>Blattoidea</taxon>
        <taxon>Termitoidae</taxon>
        <taxon>Termopsidae</taxon>
        <taxon>Zootermopsis</taxon>
    </lineage>
</organism>
<feature type="region of interest" description="Disordered" evidence="4">
    <location>
        <begin position="13"/>
        <end position="34"/>
    </location>
</feature>
<feature type="repeat" description="ANK" evidence="3">
    <location>
        <begin position="80"/>
        <end position="112"/>
    </location>
</feature>
<dbReference type="Pfam" id="PF12796">
    <property type="entry name" value="Ank_2"/>
    <property type="match status" value="2"/>
</dbReference>
<evidence type="ECO:0000256" key="5">
    <source>
        <dbReference type="SAM" id="Phobius"/>
    </source>
</evidence>
<dbReference type="OrthoDB" id="439236at2759"/>
<keyword evidence="5" id="KW-1133">Transmembrane helix</keyword>
<evidence type="ECO:0000256" key="3">
    <source>
        <dbReference type="PROSITE-ProRule" id="PRU00023"/>
    </source>
</evidence>
<dbReference type="InterPro" id="IPR002110">
    <property type="entry name" value="Ankyrin_rpt"/>
</dbReference>
<gene>
    <name evidence="7" type="ORF">L798_05748</name>
</gene>
<sequence>MAKMVVFRPAGFSSDEDEEGLSFPDPVKHPGTREEIQTPVRLQTPVNDKDLLRIAALDGNIQVLMSLIEEKHLPVDVYIHGWTPLMFAASNCQYDAIEFLMKKGANPNSHQQGYSVLMSACACMRQTQDVQLKCIKLLLDSGANVNMRQHNGMTPLMIACKQGSEKIVEELIKRNADINAQDVLGYTPLIWSVRHSECVEMKIILLLLNAGADATIKCFRGLTAHVHALDLGHDHIAAQIPTGETDVPASFKTKQALTELDSWEYLRDNLCGINGKKWILWQDAARSLNHLGMFHRYGHSFKESEMDIVKFLTLTEDELEALSVIPVHRKRFLDMTRKLHLKRWREKSLDMRTIKNMQNSCNMVDEIKLFANIARQITMVRASIAYIRIHMTPSYESESDFKVEDLNLKIESTLIKTKALHKELQSYMHYISSKFSDHKYPPEWIGPDKSENKLYRPFIVIGVAVSVIGIILWKTRTYLPFHTNVSEL</sequence>
<dbReference type="OMA" id="HANAHID"/>
<dbReference type="Pfam" id="PF00536">
    <property type="entry name" value="SAM_1"/>
    <property type="match status" value="1"/>
</dbReference>
<dbReference type="PANTHER" id="PTHR24161">
    <property type="entry name" value="ANK_REP_REGION DOMAIN-CONTAINING PROTEIN-RELATED"/>
    <property type="match status" value="1"/>
</dbReference>
<dbReference type="Proteomes" id="UP000027135">
    <property type="component" value="Unassembled WGS sequence"/>
</dbReference>
<keyword evidence="1" id="KW-0677">Repeat</keyword>
<evidence type="ECO:0000259" key="6">
    <source>
        <dbReference type="Pfam" id="PF00536"/>
    </source>
</evidence>
<evidence type="ECO:0000313" key="7">
    <source>
        <dbReference type="EMBL" id="KDR19717.1"/>
    </source>
</evidence>
<reference evidence="7 8" key="1">
    <citation type="journal article" date="2014" name="Nat. Commun.">
        <title>Molecular traces of alternative social organization in a termite genome.</title>
        <authorList>
            <person name="Terrapon N."/>
            <person name="Li C."/>
            <person name="Robertson H.M."/>
            <person name="Ji L."/>
            <person name="Meng X."/>
            <person name="Booth W."/>
            <person name="Chen Z."/>
            <person name="Childers C.P."/>
            <person name="Glastad K.M."/>
            <person name="Gokhale K."/>
            <person name="Gowin J."/>
            <person name="Gronenberg W."/>
            <person name="Hermansen R.A."/>
            <person name="Hu H."/>
            <person name="Hunt B.G."/>
            <person name="Huylmans A.K."/>
            <person name="Khalil S.M."/>
            <person name="Mitchell R.D."/>
            <person name="Munoz-Torres M.C."/>
            <person name="Mustard J.A."/>
            <person name="Pan H."/>
            <person name="Reese J.T."/>
            <person name="Scharf M.E."/>
            <person name="Sun F."/>
            <person name="Vogel H."/>
            <person name="Xiao J."/>
            <person name="Yang W."/>
            <person name="Yang Z."/>
            <person name="Yang Z."/>
            <person name="Zhou J."/>
            <person name="Zhu J."/>
            <person name="Brent C.S."/>
            <person name="Elsik C.G."/>
            <person name="Goodisman M.A."/>
            <person name="Liberles D.A."/>
            <person name="Roe R.M."/>
            <person name="Vargo E.L."/>
            <person name="Vilcinskas A."/>
            <person name="Wang J."/>
            <person name="Bornberg-Bauer E."/>
            <person name="Korb J."/>
            <person name="Zhang G."/>
            <person name="Liebig J."/>
        </authorList>
    </citation>
    <scope>NUCLEOTIDE SEQUENCE [LARGE SCALE GENOMIC DNA]</scope>
    <source>
        <tissue evidence="7">Whole organism</tissue>
    </source>
</reference>
<dbReference type="AlphaFoldDB" id="A0A067RHA5"/>
<feature type="domain" description="SAM" evidence="6">
    <location>
        <begin position="288"/>
        <end position="339"/>
    </location>
</feature>
<protein>
    <submittedName>
        <fullName evidence="7">Ankyrin repeat, SAM and basic leucine zipper domain-containing protein 1</fullName>
    </submittedName>
</protein>
<dbReference type="InParanoid" id="A0A067RHA5"/>
<dbReference type="Gene3D" id="1.25.40.20">
    <property type="entry name" value="Ankyrin repeat-containing domain"/>
    <property type="match status" value="2"/>
</dbReference>
<proteinExistence type="predicted"/>
<evidence type="ECO:0000256" key="1">
    <source>
        <dbReference type="ARBA" id="ARBA00022737"/>
    </source>
</evidence>
<dbReference type="PANTHER" id="PTHR24161:SF85">
    <property type="entry name" value="PALMITOYLTRANSFERASE HIP14"/>
    <property type="match status" value="1"/>
</dbReference>
<keyword evidence="5" id="KW-0472">Membrane</keyword>
<dbReference type="InterPro" id="IPR013761">
    <property type="entry name" value="SAM/pointed_sf"/>
</dbReference>
<dbReference type="STRING" id="136037.A0A067RHA5"/>
<evidence type="ECO:0000256" key="2">
    <source>
        <dbReference type="ARBA" id="ARBA00023043"/>
    </source>
</evidence>
<evidence type="ECO:0000256" key="4">
    <source>
        <dbReference type="SAM" id="MobiDB-lite"/>
    </source>
</evidence>
<dbReference type="eggNOG" id="KOG0504">
    <property type="taxonomic scope" value="Eukaryota"/>
</dbReference>
<feature type="transmembrane region" description="Helical" evidence="5">
    <location>
        <begin position="454"/>
        <end position="473"/>
    </location>
</feature>
<dbReference type="Gene3D" id="1.10.150.50">
    <property type="entry name" value="Transcription Factor, Ets-1"/>
    <property type="match status" value="1"/>
</dbReference>
<accession>A0A067RHA5</accession>
<evidence type="ECO:0000313" key="8">
    <source>
        <dbReference type="Proteomes" id="UP000027135"/>
    </source>
</evidence>
<dbReference type="PROSITE" id="PS50297">
    <property type="entry name" value="ANK_REP_REGION"/>
    <property type="match status" value="2"/>
</dbReference>
<keyword evidence="2 3" id="KW-0040">ANK repeat</keyword>
<dbReference type="FunCoup" id="A0A067RHA5">
    <property type="interactions" value="69"/>
</dbReference>
<dbReference type="SMART" id="SM00248">
    <property type="entry name" value="ANK"/>
    <property type="match status" value="5"/>
</dbReference>
<dbReference type="PROSITE" id="PS50088">
    <property type="entry name" value="ANK_REPEAT"/>
    <property type="match status" value="2"/>
</dbReference>